<evidence type="ECO:0000313" key="4">
    <source>
        <dbReference type="Proteomes" id="UP000253529"/>
    </source>
</evidence>
<dbReference type="AlphaFoldDB" id="A0A366FIE3"/>
<dbReference type="InterPro" id="IPR013424">
    <property type="entry name" value="Ice-binding_C"/>
</dbReference>
<feature type="domain" description="Ice-binding protein C-terminal" evidence="2">
    <location>
        <begin position="168"/>
        <end position="191"/>
    </location>
</feature>
<dbReference type="NCBIfam" id="TIGR02595">
    <property type="entry name" value="PEP_CTERM"/>
    <property type="match status" value="1"/>
</dbReference>
<proteinExistence type="predicted"/>
<reference evidence="3 4" key="1">
    <citation type="submission" date="2018-06" db="EMBL/GenBank/DDBJ databases">
        <title>Genomic Encyclopedia of Type Strains, Phase IV (KMG-IV): sequencing the most valuable type-strain genomes for metagenomic binning, comparative biology and taxonomic classification.</title>
        <authorList>
            <person name="Goeker M."/>
        </authorList>
    </citation>
    <scope>NUCLEOTIDE SEQUENCE [LARGE SCALE GENOMIC DNA]</scope>
    <source>
        <strain evidence="3 4">DSM 24875</strain>
    </source>
</reference>
<comment type="caution">
    <text evidence="3">The sequence shown here is derived from an EMBL/GenBank/DDBJ whole genome shotgun (WGS) entry which is preliminary data.</text>
</comment>
<evidence type="ECO:0000313" key="3">
    <source>
        <dbReference type="EMBL" id="RBP13886.1"/>
    </source>
</evidence>
<dbReference type="Pfam" id="PF07589">
    <property type="entry name" value="PEP-CTERM"/>
    <property type="match status" value="1"/>
</dbReference>
<evidence type="ECO:0000259" key="2">
    <source>
        <dbReference type="Pfam" id="PF07589"/>
    </source>
</evidence>
<gene>
    <name evidence="3" type="ORF">DFR50_111148</name>
</gene>
<sequence length="198" mass="19728">MMKHIFAASTIAASIVYAGTSQASIFINFDAVTSYANVDNFYDGGTDSAGASGPNLGVDFVGWTTASGFGATSQPNLAYNSADPATIDVAAGFSAGLAFTQGLYVPGHVGVYAGLDGTGSLLGSLDLPASDPNAFAPVSLRFSGVAESVVFTGPVGNLGIDDLALGAPEPSTWAMMALGFAGLGFAGARARRSAVAAL</sequence>
<organism evidence="3 4">
    <name type="scientific">Roseiarcus fermentans</name>
    <dbReference type="NCBI Taxonomy" id="1473586"/>
    <lineage>
        <taxon>Bacteria</taxon>
        <taxon>Pseudomonadati</taxon>
        <taxon>Pseudomonadota</taxon>
        <taxon>Alphaproteobacteria</taxon>
        <taxon>Hyphomicrobiales</taxon>
        <taxon>Roseiarcaceae</taxon>
        <taxon>Roseiarcus</taxon>
    </lineage>
</organism>
<feature type="signal peptide" evidence="1">
    <location>
        <begin position="1"/>
        <end position="23"/>
    </location>
</feature>
<dbReference type="Proteomes" id="UP000253529">
    <property type="component" value="Unassembled WGS sequence"/>
</dbReference>
<protein>
    <submittedName>
        <fullName evidence="3">Putative secreted protein with PEP-CTERM sorting signal</fullName>
    </submittedName>
</protein>
<name>A0A366FIE3_9HYPH</name>
<accession>A0A366FIE3</accession>
<keyword evidence="1" id="KW-0732">Signal</keyword>
<feature type="chain" id="PRO_5016916713" evidence="1">
    <location>
        <begin position="24"/>
        <end position="198"/>
    </location>
</feature>
<keyword evidence="4" id="KW-1185">Reference proteome</keyword>
<dbReference type="EMBL" id="QNRK01000011">
    <property type="protein sequence ID" value="RBP13886.1"/>
    <property type="molecule type" value="Genomic_DNA"/>
</dbReference>
<evidence type="ECO:0000256" key="1">
    <source>
        <dbReference type="SAM" id="SignalP"/>
    </source>
</evidence>